<evidence type="ECO:0000313" key="3">
    <source>
        <dbReference type="Proteomes" id="UP000185109"/>
    </source>
</evidence>
<organism evidence="2 3">
    <name type="scientific">Rhizobium etli 8C-3</name>
    <dbReference type="NCBI Taxonomy" id="538025"/>
    <lineage>
        <taxon>Bacteria</taxon>
        <taxon>Pseudomonadati</taxon>
        <taxon>Pseudomonadota</taxon>
        <taxon>Alphaproteobacteria</taxon>
        <taxon>Hyphomicrobiales</taxon>
        <taxon>Rhizobiaceae</taxon>
        <taxon>Rhizobium/Agrobacterium group</taxon>
        <taxon>Rhizobium</taxon>
    </lineage>
</organism>
<dbReference type="EMBL" id="CP017241">
    <property type="protein sequence ID" value="APO75971.1"/>
    <property type="molecule type" value="Genomic_DNA"/>
</dbReference>
<proteinExistence type="predicted"/>
<feature type="region of interest" description="Disordered" evidence="1">
    <location>
        <begin position="25"/>
        <end position="81"/>
    </location>
</feature>
<sequence>MSWWRRLGTDSADLRWIAWLITVSMEDTSMAPNENKRETGSSKGGKSASGSSSSKSSTSGKQGGSREQHAKAGQQSHKNSK</sequence>
<dbReference type="Proteomes" id="UP000185109">
    <property type="component" value="Chromosome"/>
</dbReference>
<dbReference type="AlphaFoldDB" id="A0A1L5P778"/>
<evidence type="ECO:0000256" key="1">
    <source>
        <dbReference type="SAM" id="MobiDB-lite"/>
    </source>
</evidence>
<protein>
    <submittedName>
        <fullName evidence="2">Uncharacterized protein</fullName>
    </submittedName>
</protein>
<gene>
    <name evidence="2" type="ORF">AM571_CH03171</name>
</gene>
<accession>A0A1L5P778</accession>
<name>A0A1L5P778_RHIET</name>
<reference evidence="2 3" key="1">
    <citation type="submission" date="2016-09" db="EMBL/GenBank/DDBJ databases">
        <title>The complete genome sequences of Rhizobium gallicum, symbiovars gallicum and phaseoli, symbionts associated to common bean (Phaseolus vulgaris).</title>
        <authorList>
            <person name="Bustos P."/>
            <person name="Santamaria R.I."/>
            <person name="Perez-Carrascal O.M."/>
            <person name="Juarez S."/>
            <person name="Lozano L."/>
            <person name="Martinez-Flores I."/>
            <person name="Martinez-Romero E."/>
            <person name="Cevallos M."/>
            <person name="Romero D."/>
            <person name="Davila G."/>
            <person name="Gonzalez V."/>
        </authorList>
    </citation>
    <scope>NUCLEOTIDE SEQUENCE [LARGE SCALE GENOMIC DNA]</scope>
    <source>
        <strain evidence="2 3">8C-3</strain>
    </source>
</reference>
<evidence type="ECO:0000313" key="2">
    <source>
        <dbReference type="EMBL" id="APO75971.1"/>
    </source>
</evidence>
<feature type="compositionally biased region" description="Low complexity" evidence="1">
    <location>
        <begin position="44"/>
        <end position="60"/>
    </location>
</feature>